<dbReference type="OrthoDB" id="10400158at2759"/>
<dbReference type="EMBL" id="NESQ01000672">
    <property type="protein sequence ID" value="PUU72196.1"/>
    <property type="molecule type" value="Genomic_DNA"/>
</dbReference>
<proteinExistence type="predicted"/>
<dbReference type="Proteomes" id="UP000244722">
    <property type="component" value="Unassembled WGS sequence"/>
</dbReference>
<sequence length="71" mass="8284">FSYHFIHFFTSNSLQMSLFTILLEGALLSHNPRVRKSAFKSFHYFLIQPQDSLPNTSSLRRYTGGEKIFGR</sequence>
<dbReference type="AlphaFoldDB" id="A0A2T6Z9T0"/>
<accession>A0A2T6Z9T0</accession>
<feature type="non-terminal residue" evidence="1">
    <location>
        <position position="1"/>
    </location>
</feature>
<gene>
    <name evidence="1" type="ORF">B9Z19DRAFT_1012170</name>
</gene>
<comment type="caution">
    <text evidence="1">The sequence shown here is derived from an EMBL/GenBank/DDBJ whole genome shotgun (WGS) entry which is preliminary data.</text>
</comment>
<evidence type="ECO:0000313" key="2">
    <source>
        <dbReference type="Proteomes" id="UP000244722"/>
    </source>
</evidence>
<organism evidence="1 2">
    <name type="scientific">Tuber borchii</name>
    <name type="common">White truffle</name>
    <dbReference type="NCBI Taxonomy" id="42251"/>
    <lineage>
        <taxon>Eukaryota</taxon>
        <taxon>Fungi</taxon>
        <taxon>Dikarya</taxon>
        <taxon>Ascomycota</taxon>
        <taxon>Pezizomycotina</taxon>
        <taxon>Pezizomycetes</taxon>
        <taxon>Pezizales</taxon>
        <taxon>Tuberaceae</taxon>
        <taxon>Tuber</taxon>
    </lineage>
</organism>
<protein>
    <submittedName>
        <fullName evidence="1">Uncharacterized protein</fullName>
    </submittedName>
</protein>
<keyword evidence="2" id="KW-1185">Reference proteome</keyword>
<reference evidence="1 2" key="1">
    <citation type="submission" date="2017-04" db="EMBL/GenBank/DDBJ databases">
        <title>Draft genome sequence of Tuber borchii Vittad., a whitish edible truffle.</title>
        <authorList>
            <consortium name="DOE Joint Genome Institute"/>
            <person name="Murat C."/>
            <person name="Kuo A."/>
            <person name="Barry K.W."/>
            <person name="Clum A."/>
            <person name="Dockter R.B."/>
            <person name="Fauchery L."/>
            <person name="Iotti M."/>
            <person name="Kohler A."/>
            <person name="Labutti K."/>
            <person name="Lindquist E.A."/>
            <person name="Lipzen A."/>
            <person name="Ohm R.A."/>
            <person name="Wang M."/>
            <person name="Grigoriev I.V."/>
            <person name="Zambonelli A."/>
            <person name="Martin F.M."/>
        </authorList>
    </citation>
    <scope>NUCLEOTIDE SEQUENCE [LARGE SCALE GENOMIC DNA]</scope>
    <source>
        <strain evidence="1 2">Tbo3840</strain>
    </source>
</reference>
<evidence type="ECO:0000313" key="1">
    <source>
        <dbReference type="EMBL" id="PUU72196.1"/>
    </source>
</evidence>
<name>A0A2T6Z9T0_TUBBO</name>